<dbReference type="HOGENOM" id="CLU_2568150_0_0_10"/>
<evidence type="ECO:0000313" key="2">
    <source>
        <dbReference type="Proteomes" id="UP000001635"/>
    </source>
</evidence>
<dbReference type="OrthoDB" id="840065at2"/>
<dbReference type="KEGG" id="cmr:Cycma_3550"/>
<reference evidence="2" key="1">
    <citation type="submission" date="2011-07" db="EMBL/GenBank/DDBJ databases">
        <title>The complete genome of Cyclobacterium marinum DSM 745.</title>
        <authorList>
            <person name="Lucas S."/>
            <person name="Han J."/>
            <person name="Lapidus A."/>
            <person name="Bruce D."/>
            <person name="Goodwin L."/>
            <person name="Pitluck S."/>
            <person name="Peters L."/>
            <person name="Kyrpides N."/>
            <person name="Mavromatis K."/>
            <person name="Ivanova N."/>
            <person name="Ovchinnikova G."/>
            <person name="Chertkov O."/>
            <person name="Detter J.C."/>
            <person name="Tapia R."/>
            <person name="Han C."/>
            <person name="Land M."/>
            <person name="Hauser L."/>
            <person name="Markowitz V."/>
            <person name="Cheng J.-F."/>
            <person name="Hugenholtz P."/>
            <person name="Woyke T."/>
            <person name="Wu D."/>
            <person name="Tindall B."/>
            <person name="Schuetze A."/>
            <person name="Brambilla E."/>
            <person name="Klenk H.-P."/>
            <person name="Eisen J.A."/>
        </authorList>
    </citation>
    <scope>NUCLEOTIDE SEQUENCE [LARGE SCALE GENOMIC DNA]</scope>
    <source>
        <strain evidence="2">ATCC 25205 / DSM 745 / LMG 13164 / NCIMB 1802</strain>
    </source>
</reference>
<dbReference type="Proteomes" id="UP000001635">
    <property type="component" value="Chromosome"/>
</dbReference>
<evidence type="ECO:0000313" key="1">
    <source>
        <dbReference type="EMBL" id="AEL27270.1"/>
    </source>
</evidence>
<sequence>MNTYLLLYTVLGVALGLLFTIKAIRDAEDDPETFDQFKNEGRFHKPANWKVGKMPENYSNKNTLHFESVPVESEYHQIYLN</sequence>
<protein>
    <submittedName>
        <fullName evidence="1">Uncharacterized protein</fullName>
    </submittedName>
</protein>
<dbReference type="RefSeq" id="WP_014021557.1">
    <property type="nucleotide sequence ID" value="NC_015914.1"/>
</dbReference>
<accession>G0IYT7</accession>
<dbReference type="EMBL" id="CP002955">
    <property type="protein sequence ID" value="AEL27270.1"/>
    <property type="molecule type" value="Genomic_DNA"/>
</dbReference>
<gene>
    <name evidence="1" type="ordered locus">Cycma_3550</name>
</gene>
<name>G0IYT7_CYCMS</name>
<dbReference type="AlphaFoldDB" id="G0IYT7"/>
<keyword evidence="2" id="KW-1185">Reference proteome</keyword>
<proteinExistence type="predicted"/>
<organism evidence="1 2">
    <name type="scientific">Cyclobacterium marinum (strain ATCC 25205 / DSM 745 / LMG 13164 / NCIMB 1802)</name>
    <name type="common">Flectobacillus marinus</name>
    <dbReference type="NCBI Taxonomy" id="880070"/>
    <lineage>
        <taxon>Bacteria</taxon>
        <taxon>Pseudomonadati</taxon>
        <taxon>Bacteroidota</taxon>
        <taxon>Cytophagia</taxon>
        <taxon>Cytophagales</taxon>
        <taxon>Cyclobacteriaceae</taxon>
        <taxon>Cyclobacterium</taxon>
    </lineage>
</organism>